<dbReference type="InterPro" id="IPR018657">
    <property type="entry name" value="LarA-like_N"/>
</dbReference>
<sequence length="179" mass="20365">MKLDYGKDGIELTIDPNWNTKIIKPVKQLPIENPIKAIRDAIKNPVGDLSLKAIIKKRKKIKSVCIVVSDATRPVPTHLIIEGLLRELLDYGIQEKKIRILIATGLHRPSNREELKRILGTVSTRDVKIVNHVAADKKSLIALHNGDLENPIYINKYYYESDLKILTGYVEPHFFFGFS</sequence>
<dbReference type="AlphaFoldDB" id="X1B8L3"/>
<protein>
    <recommendedName>
        <fullName evidence="1">LarA-like N-terminal domain-containing protein</fullName>
    </recommendedName>
</protein>
<dbReference type="GO" id="GO:0050043">
    <property type="term" value="F:lactate racemase activity"/>
    <property type="evidence" value="ECO:0007669"/>
    <property type="project" value="InterPro"/>
</dbReference>
<name>X1B8L3_9ZZZZ</name>
<dbReference type="Pfam" id="PF09861">
    <property type="entry name" value="Lar_N"/>
    <property type="match status" value="1"/>
</dbReference>
<feature type="domain" description="LarA-like N-terminal" evidence="1">
    <location>
        <begin position="5"/>
        <end position="179"/>
    </location>
</feature>
<dbReference type="PANTHER" id="PTHR33171:SF17">
    <property type="entry name" value="LARA-LIKE N-TERMINAL DOMAIN-CONTAINING PROTEIN"/>
    <property type="match status" value="1"/>
</dbReference>
<proteinExistence type="predicted"/>
<feature type="non-terminal residue" evidence="2">
    <location>
        <position position="179"/>
    </location>
</feature>
<organism evidence="2">
    <name type="scientific">marine sediment metagenome</name>
    <dbReference type="NCBI Taxonomy" id="412755"/>
    <lineage>
        <taxon>unclassified sequences</taxon>
        <taxon>metagenomes</taxon>
        <taxon>ecological metagenomes</taxon>
    </lineage>
</organism>
<evidence type="ECO:0000313" key="2">
    <source>
        <dbReference type="EMBL" id="GAG92104.1"/>
    </source>
</evidence>
<dbReference type="InterPro" id="IPR048068">
    <property type="entry name" value="LarA-like"/>
</dbReference>
<dbReference type="Gene3D" id="3.40.50.11440">
    <property type="match status" value="1"/>
</dbReference>
<dbReference type="EMBL" id="BART01026031">
    <property type="protein sequence ID" value="GAG92104.1"/>
    <property type="molecule type" value="Genomic_DNA"/>
</dbReference>
<reference evidence="2" key="1">
    <citation type="journal article" date="2014" name="Front. Microbiol.">
        <title>High frequency of phylogenetically diverse reductive dehalogenase-homologous genes in deep subseafloor sedimentary metagenomes.</title>
        <authorList>
            <person name="Kawai M."/>
            <person name="Futagami T."/>
            <person name="Toyoda A."/>
            <person name="Takaki Y."/>
            <person name="Nishi S."/>
            <person name="Hori S."/>
            <person name="Arai W."/>
            <person name="Tsubouchi T."/>
            <person name="Morono Y."/>
            <person name="Uchiyama I."/>
            <person name="Ito T."/>
            <person name="Fujiyama A."/>
            <person name="Inagaki F."/>
            <person name="Takami H."/>
        </authorList>
    </citation>
    <scope>NUCLEOTIDE SEQUENCE</scope>
    <source>
        <strain evidence="2">Expedition CK06-06</strain>
    </source>
</reference>
<gene>
    <name evidence="2" type="ORF">S01H4_46557</name>
</gene>
<evidence type="ECO:0000259" key="1">
    <source>
        <dbReference type="Pfam" id="PF09861"/>
    </source>
</evidence>
<comment type="caution">
    <text evidence="2">The sequence shown here is derived from an EMBL/GenBank/DDBJ whole genome shotgun (WGS) entry which is preliminary data.</text>
</comment>
<accession>X1B8L3</accession>
<dbReference type="PANTHER" id="PTHR33171">
    <property type="entry name" value="LAR_N DOMAIN-CONTAINING PROTEIN"/>
    <property type="match status" value="1"/>
</dbReference>